<keyword evidence="2" id="KW-0808">Transferase</keyword>
<reference evidence="2" key="1">
    <citation type="submission" date="2019-09" db="EMBL/GenBank/DDBJ databases">
        <title>Characterisation of the sponge microbiome using genome-centric metagenomics.</title>
        <authorList>
            <person name="Engelberts J.P."/>
            <person name="Robbins S.J."/>
            <person name="De Goeij J.M."/>
            <person name="Aranda M."/>
            <person name="Bell S.C."/>
            <person name="Webster N.S."/>
        </authorList>
    </citation>
    <scope>NUCLEOTIDE SEQUENCE</scope>
    <source>
        <strain evidence="2">SB0661_bin_32</strain>
    </source>
</reference>
<dbReference type="AlphaFoldDB" id="A0A6B1D9W1"/>
<dbReference type="InterPro" id="IPR041633">
    <property type="entry name" value="Polbeta"/>
</dbReference>
<dbReference type="CDD" id="cd05403">
    <property type="entry name" value="NT_KNTase_like"/>
    <property type="match status" value="1"/>
</dbReference>
<dbReference type="PANTHER" id="PTHR33933:SF3">
    <property type="entry name" value="PROTEIN ADENYLYLTRANSFERASE MJ0604-RELATED"/>
    <property type="match status" value="1"/>
</dbReference>
<dbReference type="SUPFAM" id="SSF81301">
    <property type="entry name" value="Nucleotidyltransferase"/>
    <property type="match status" value="1"/>
</dbReference>
<dbReference type="InterPro" id="IPR043519">
    <property type="entry name" value="NT_sf"/>
</dbReference>
<evidence type="ECO:0000259" key="1">
    <source>
        <dbReference type="Pfam" id="PF18765"/>
    </source>
</evidence>
<sequence length="104" mass="11578">MHDQTVLAEVIRRIVEVADPEKIILFGSAARGDMTRHSDLDLLIIKEGGDALDLMGRIYMRLHGVGTAVDALVVAPKDVERYKNSHALVFRPALQEGRVIYENP</sequence>
<dbReference type="Pfam" id="PF18765">
    <property type="entry name" value="Polbeta"/>
    <property type="match status" value="1"/>
</dbReference>
<proteinExistence type="predicted"/>
<protein>
    <submittedName>
        <fullName evidence="2">Nucleotidyltransferase domain-containing protein</fullName>
    </submittedName>
</protein>
<feature type="domain" description="Polymerase beta nucleotidyltransferase" evidence="1">
    <location>
        <begin position="17"/>
        <end position="103"/>
    </location>
</feature>
<accession>A0A6B1D9W1</accession>
<organism evidence="2">
    <name type="scientific">Caldilineaceae bacterium SB0661_bin_32</name>
    <dbReference type="NCBI Taxonomy" id="2605255"/>
    <lineage>
        <taxon>Bacteria</taxon>
        <taxon>Bacillati</taxon>
        <taxon>Chloroflexota</taxon>
        <taxon>Caldilineae</taxon>
        <taxon>Caldilineales</taxon>
        <taxon>Caldilineaceae</taxon>
    </lineage>
</organism>
<dbReference type="EMBL" id="VXMH01000076">
    <property type="protein sequence ID" value="MYC96203.1"/>
    <property type="molecule type" value="Genomic_DNA"/>
</dbReference>
<dbReference type="Gene3D" id="3.30.460.10">
    <property type="entry name" value="Beta Polymerase, domain 2"/>
    <property type="match status" value="1"/>
</dbReference>
<name>A0A6B1D9W1_9CHLR</name>
<gene>
    <name evidence="2" type="ORF">F4X14_14665</name>
</gene>
<evidence type="ECO:0000313" key="2">
    <source>
        <dbReference type="EMBL" id="MYC96203.1"/>
    </source>
</evidence>
<dbReference type="InterPro" id="IPR052548">
    <property type="entry name" value="Type_VII_TA_antitoxin"/>
</dbReference>
<dbReference type="GO" id="GO:0016740">
    <property type="term" value="F:transferase activity"/>
    <property type="evidence" value="ECO:0007669"/>
    <property type="project" value="UniProtKB-KW"/>
</dbReference>
<dbReference type="PANTHER" id="PTHR33933">
    <property type="entry name" value="NUCLEOTIDYLTRANSFERASE"/>
    <property type="match status" value="1"/>
</dbReference>
<comment type="caution">
    <text evidence="2">The sequence shown here is derived from an EMBL/GenBank/DDBJ whole genome shotgun (WGS) entry which is preliminary data.</text>
</comment>